<dbReference type="InterPro" id="IPR050964">
    <property type="entry name" value="Striated_Muscle_Regulatory"/>
</dbReference>
<evidence type="ECO:0000256" key="3">
    <source>
        <dbReference type="SAM" id="Phobius"/>
    </source>
</evidence>
<feature type="compositionally biased region" description="Acidic residues" evidence="2">
    <location>
        <begin position="365"/>
        <end position="374"/>
    </location>
</feature>
<dbReference type="SMART" id="SM00060">
    <property type="entry name" value="FN3"/>
    <property type="match status" value="2"/>
</dbReference>
<dbReference type="InterPro" id="IPR036116">
    <property type="entry name" value="FN3_sf"/>
</dbReference>
<dbReference type="InterPro" id="IPR013783">
    <property type="entry name" value="Ig-like_fold"/>
</dbReference>
<organism evidence="5">
    <name type="scientific">Arion vulgaris</name>
    <dbReference type="NCBI Taxonomy" id="1028688"/>
    <lineage>
        <taxon>Eukaryota</taxon>
        <taxon>Metazoa</taxon>
        <taxon>Spiralia</taxon>
        <taxon>Lophotrochozoa</taxon>
        <taxon>Mollusca</taxon>
        <taxon>Gastropoda</taxon>
        <taxon>Heterobranchia</taxon>
        <taxon>Euthyneura</taxon>
        <taxon>Panpulmonata</taxon>
        <taxon>Eupulmonata</taxon>
        <taxon>Stylommatophora</taxon>
        <taxon>Helicina</taxon>
        <taxon>Arionoidea</taxon>
        <taxon>Arionidae</taxon>
        <taxon>Arion</taxon>
    </lineage>
</organism>
<evidence type="ECO:0000256" key="2">
    <source>
        <dbReference type="SAM" id="MobiDB-lite"/>
    </source>
</evidence>
<keyword evidence="3" id="KW-0812">Transmembrane</keyword>
<reference evidence="5" key="1">
    <citation type="submission" date="2014-12" db="EMBL/GenBank/DDBJ databases">
        <title>Insight into the proteome of Arion vulgaris.</title>
        <authorList>
            <person name="Aradska J."/>
            <person name="Bulat T."/>
            <person name="Smidak R."/>
            <person name="Sarate P."/>
            <person name="Gangsoo J."/>
            <person name="Sialana F."/>
            <person name="Bilban M."/>
            <person name="Lubec G."/>
        </authorList>
    </citation>
    <scope>NUCLEOTIDE SEQUENCE</scope>
    <source>
        <tissue evidence="5">Skin</tissue>
    </source>
</reference>
<feature type="compositionally biased region" description="Basic and acidic residues" evidence="2">
    <location>
        <begin position="415"/>
        <end position="424"/>
    </location>
</feature>
<evidence type="ECO:0000256" key="1">
    <source>
        <dbReference type="ARBA" id="ARBA00022737"/>
    </source>
</evidence>
<feature type="region of interest" description="Disordered" evidence="2">
    <location>
        <begin position="316"/>
        <end position="424"/>
    </location>
</feature>
<feature type="compositionally biased region" description="Low complexity" evidence="2">
    <location>
        <begin position="405"/>
        <end position="414"/>
    </location>
</feature>
<feature type="transmembrane region" description="Helical" evidence="3">
    <location>
        <begin position="284"/>
        <end position="306"/>
    </location>
</feature>
<gene>
    <name evidence="5" type="primary">ORF60535</name>
</gene>
<dbReference type="PROSITE" id="PS50853">
    <property type="entry name" value="FN3"/>
    <property type="match status" value="2"/>
</dbReference>
<dbReference type="Pfam" id="PF00041">
    <property type="entry name" value="fn3"/>
    <property type="match status" value="2"/>
</dbReference>
<protein>
    <recommendedName>
        <fullName evidence="4">Fibronectin type-III domain-containing protein</fullName>
    </recommendedName>
</protein>
<feature type="non-terminal residue" evidence="5">
    <location>
        <position position="1"/>
    </location>
</feature>
<feature type="region of interest" description="Disordered" evidence="2">
    <location>
        <begin position="204"/>
        <end position="279"/>
    </location>
</feature>
<proteinExistence type="predicted"/>
<dbReference type="EMBL" id="HACG01020018">
    <property type="protein sequence ID" value="CEK66883.1"/>
    <property type="molecule type" value="Transcribed_RNA"/>
</dbReference>
<evidence type="ECO:0000259" key="4">
    <source>
        <dbReference type="PROSITE" id="PS50853"/>
    </source>
</evidence>
<feature type="domain" description="Fibronectin type-III" evidence="4">
    <location>
        <begin position="108"/>
        <end position="218"/>
    </location>
</feature>
<keyword evidence="3" id="KW-0472">Membrane</keyword>
<name>A0A0B6ZEB8_9EUPU</name>
<evidence type="ECO:0000313" key="5">
    <source>
        <dbReference type="EMBL" id="CEK66883.1"/>
    </source>
</evidence>
<keyword evidence="3" id="KW-1133">Transmembrane helix</keyword>
<accession>A0A0B6ZEB8</accession>
<feature type="compositionally biased region" description="Basic and acidic residues" evidence="2">
    <location>
        <begin position="227"/>
        <end position="257"/>
    </location>
</feature>
<dbReference type="AlphaFoldDB" id="A0A0B6ZEB8"/>
<feature type="compositionally biased region" description="Basic and acidic residues" evidence="2">
    <location>
        <begin position="324"/>
        <end position="364"/>
    </location>
</feature>
<dbReference type="InterPro" id="IPR003961">
    <property type="entry name" value="FN3_dom"/>
</dbReference>
<dbReference type="PANTHER" id="PTHR13817:SF73">
    <property type="entry name" value="FIBRONECTIN TYPE-III DOMAIN-CONTAINING PROTEIN"/>
    <property type="match status" value="1"/>
</dbReference>
<keyword evidence="1" id="KW-0677">Repeat</keyword>
<dbReference type="CDD" id="cd00063">
    <property type="entry name" value="FN3"/>
    <property type="match status" value="2"/>
</dbReference>
<dbReference type="Gene3D" id="2.60.40.10">
    <property type="entry name" value="Immunoglobulins"/>
    <property type="match status" value="2"/>
</dbReference>
<dbReference type="SUPFAM" id="SSF49265">
    <property type="entry name" value="Fibronectin type III"/>
    <property type="match status" value="1"/>
</dbReference>
<sequence length="424" mass="46118">LIKAVPPEKPSVIKTVVLSTMITLEVDAPGDNGGQPILGYFYSYHQLNDSSDDEESYVEISEDTTTNVELKKLVAKTSYVFKVSAKTAVGRGEELIYTFDTKEVSRPLQLNMTSPREGSDPTSIKVVWSEPDNGGVEITQYVIKYKKVEVHNEKADEWQTKSDDEKNFKVEHLNDPSALSYIIGNLERNSFYDIRITAINTEGESTEETKIIKTSEGSSQVGTVADGDEKGKDGTDDSSEKDISDVDLVVDGKKEEDNGNAGDTLGRKSDSDSTASGGIGTGPVIGIVVGLLIIIVIIAIVIFFVFKRKPELVGRLRGHLGGKGGEEERGNKEDGKDPAEEEKLIKKDDIVKVENETEEGKPEQASEEQQEEFEPDSKPDVQPTPEAGAKNGTGDKSPELSTPAPTTEIKITPETPEKPENPAA</sequence>
<feature type="domain" description="Fibronectin type-III" evidence="4">
    <location>
        <begin position="6"/>
        <end position="107"/>
    </location>
</feature>
<dbReference type="PANTHER" id="PTHR13817">
    <property type="entry name" value="TITIN"/>
    <property type="match status" value="1"/>
</dbReference>